<dbReference type="SMART" id="SM00369">
    <property type="entry name" value="LRR_TYP"/>
    <property type="match status" value="3"/>
</dbReference>
<dbReference type="AlphaFoldDB" id="A0A5K3F1V4"/>
<keyword evidence="1" id="KW-0433">Leucine-rich repeat</keyword>
<organism evidence="5">
    <name type="scientific">Mesocestoides corti</name>
    <name type="common">Flatworm</name>
    <dbReference type="NCBI Taxonomy" id="53468"/>
    <lineage>
        <taxon>Eukaryota</taxon>
        <taxon>Metazoa</taxon>
        <taxon>Spiralia</taxon>
        <taxon>Lophotrochozoa</taxon>
        <taxon>Platyhelminthes</taxon>
        <taxon>Cestoda</taxon>
        <taxon>Eucestoda</taxon>
        <taxon>Cyclophyllidea</taxon>
        <taxon>Mesocestoididae</taxon>
        <taxon>Mesocestoides</taxon>
    </lineage>
</organism>
<dbReference type="PANTHER" id="PTHR48051:SF52">
    <property type="entry name" value="LEUCINE-RICH REPEAT PROTEIN 1"/>
    <property type="match status" value="1"/>
</dbReference>
<feature type="domain" description="PIF1/LRR1 pleckstrin homology" evidence="4">
    <location>
        <begin position="31"/>
        <end position="106"/>
    </location>
</feature>
<dbReference type="InterPro" id="IPR003591">
    <property type="entry name" value="Leu-rich_rpt_typical-subtyp"/>
</dbReference>
<evidence type="ECO:0000256" key="1">
    <source>
        <dbReference type="ARBA" id="ARBA00022614"/>
    </source>
</evidence>
<proteinExistence type="predicted"/>
<evidence type="ECO:0000256" key="2">
    <source>
        <dbReference type="ARBA" id="ARBA00022737"/>
    </source>
</evidence>
<dbReference type="InterPro" id="IPR032675">
    <property type="entry name" value="LRR_dom_sf"/>
</dbReference>
<evidence type="ECO:0000259" key="4">
    <source>
        <dbReference type="Pfam" id="PF25344"/>
    </source>
</evidence>
<dbReference type="SUPFAM" id="SSF52058">
    <property type="entry name" value="L domain-like"/>
    <property type="match status" value="1"/>
</dbReference>
<name>A0A5K3F1V4_MESCO</name>
<dbReference type="InterPro" id="IPR050216">
    <property type="entry name" value="LRR_domain-containing"/>
</dbReference>
<keyword evidence="3" id="KW-0539">Nucleus</keyword>
<dbReference type="Pfam" id="PF25344">
    <property type="entry name" value="PH_LRR1"/>
    <property type="match status" value="1"/>
</dbReference>
<dbReference type="WBParaSite" id="MCU_004265-RA">
    <property type="protein sequence ID" value="MCU_004265-RA"/>
    <property type="gene ID" value="MCU_004265"/>
</dbReference>
<dbReference type="GO" id="GO:0005737">
    <property type="term" value="C:cytoplasm"/>
    <property type="evidence" value="ECO:0007669"/>
    <property type="project" value="TreeGrafter"/>
</dbReference>
<dbReference type="PANTHER" id="PTHR48051">
    <property type="match status" value="1"/>
</dbReference>
<dbReference type="Gene3D" id="3.80.10.10">
    <property type="entry name" value="Ribonuclease Inhibitor"/>
    <property type="match status" value="2"/>
</dbReference>
<protein>
    <submittedName>
        <fullName evidence="5">Leucine-rich repeat protein 1</fullName>
    </submittedName>
</protein>
<reference evidence="5" key="1">
    <citation type="submission" date="2019-11" db="UniProtKB">
        <authorList>
            <consortium name="WormBaseParasite"/>
        </authorList>
    </citation>
    <scope>IDENTIFICATION</scope>
</reference>
<accession>A0A5K3F1V4</accession>
<evidence type="ECO:0000256" key="3">
    <source>
        <dbReference type="ARBA" id="ARBA00023242"/>
    </source>
</evidence>
<sequence length="407" mass="47486">MLFTCKTRCLVPDSYYTSYNRFKETRVVFNKEDFSLTLTYLSPRSSHCFQLFGNVIKVFRTFAKEGKFTIRLSKPYRDLSFCEVEPRLSLRLCLILNKLVLGKDFDYVVKNKFWVLEKETTSTKLTITNRKDYPLGRSFPKHLHQLHISGTVLAKFDSRIILLDHLKILYLCDNLFDSVPREIERLSLKTLILRSNAIVHWPSIGKESNLARSLNVLDLSKNCISWLPEDMWNLSQLQAFNISDNTLFGLPAPNLHKLKILRLINLSNNQLRCLPFGFSRLRFITASLSDNPWLPPNTVNINPSRQTAPMTLFHYAAATFLQRYEKLLPRYEQFLPPRLALELSVLRRCLVCSHVCGPESHRYLQNLRINFVEQFHNGYTDFAPSFIVYLCSELCLFKLARHPALYM</sequence>
<keyword evidence="2" id="KW-0677">Repeat</keyword>
<dbReference type="InterPro" id="IPR057437">
    <property type="entry name" value="PIF1/LRR1_PH"/>
</dbReference>
<evidence type="ECO:0000313" key="5">
    <source>
        <dbReference type="WBParaSite" id="MCU_004265-RA"/>
    </source>
</evidence>